<dbReference type="GO" id="GO:0046983">
    <property type="term" value="F:protein dimerization activity"/>
    <property type="evidence" value="ECO:0007669"/>
    <property type="project" value="InterPro"/>
</dbReference>
<keyword evidence="3" id="KW-0238">DNA-binding</keyword>
<name>A0A9D1DKB3_9FIRM</name>
<proteinExistence type="inferred from homology"/>
<reference evidence="6" key="2">
    <citation type="journal article" date="2021" name="PeerJ">
        <title>Extensive microbial diversity within the chicken gut microbiome revealed by metagenomics and culture.</title>
        <authorList>
            <person name="Gilroy R."/>
            <person name="Ravi A."/>
            <person name="Getino M."/>
            <person name="Pursley I."/>
            <person name="Horton D.L."/>
            <person name="Alikhan N.F."/>
            <person name="Baker D."/>
            <person name="Gharbi K."/>
            <person name="Hall N."/>
            <person name="Watson M."/>
            <person name="Adriaenssens E.M."/>
            <person name="Foster-Nyarko E."/>
            <person name="Jarju S."/>
            <person name="Secka A."/>
            <person name="Antonio M."/>
            <person name="Oren A."/>
            <person name="Chaudhuri R.R."/>
            <person name="La Ragione R."/>
            <person name="Hildebrand F."/>
            <person name="Pallen M.J."/>
        </authorList>
    </citation>
    <scope>NUCLEOTIDE SEQUENCE</scope>
    <source>
        <strain evidence="6">ChiGjej3B3-7149</strain>
    </source>
</reference>
<evidence type="ECO:0000256" key="1">
    <source>
        <dbReference type="ARBA" id="ARBA00007871"/>
    </source>
</evidence>
<dbReference type="InterPro" id="IPR050536">
    <property type="entry name" value="DtxR_MntR_Metal-Reg"/>
</dbReference>
<dbReference type="InterPro" id="IPR036421">
    <property type="entry name" value="Fe_dep_repressor_sf"/>
</dbReference>
<dbReference type="InterPro" id="IPR001367">
    <property type="entry name" value="Fe_dep_repressor"/>
</dbReference>
<dbReference type="InterPro" id="IPR022689">
    <property type="entry name" value="Iron_dep_repressor"/>
</dbReference>
<dbReference type="InterPro" id="IPR022687">
    <property type="entry name" value="HTH_DTXR"/>
</dbReference>
<dbReference type="Pfam" id="PF02742">
    <property type="entry name" value="Fe_dep_repr_C"/>
    <property type="match status" value="1"/>
</dbReference>
<evidence type="ECO:0000256" key="3">
    <source>
        <dbReference type="ARBA" id="ARBA00023125"/>
    </source>
</evidence>
<dbReference type="GO" id="GO:0003700">
    <property type="term" value="F:DNA-binding transcription factor activity"/>
    <property type="evidence" value="ECO:0007669"/>
    <property type="project" value="InterPro"/>
</dbReference>
<dbReference type="GO" id="GO:0003677">
    <property type="term" value="F:DNA binding"/>
    <property type="evidence" value="ECO:0007669"/>
    <property type="project" value="UniProtKB-KW"/>
</dbReference>
<dbReference type="Proteomes" id="UP000824238">
    <property type="component" value="Unassembled WGS sequence"/>
</dbReference>
<dbReference type="Gene3D" id="1.10.10.10">
    <property type="entry name" value="Winged helix-like DNA-binding domain superfamily/Winged helix DNA-binding domain"/>
    <property type="match status" value="1"/>
</dbReference>
<evidence type="ECO:0000313" key="7">
    <source>
        <dbReference type="Proteomes" id="UP000824238"/>
    </source>
</evidence>
<dbReference type="SMART" id="SM00529">
    <property type="entry name" value="HTH_DTXR"/>
    <property type="match status" value="1"/>
</dbReference>
<organism evidence="6 7">
    <name type="scientific">Candidatus Scatomorpha intestinigallinarum</name>
    <dbReference type="NCBI Taxonomy" id="2840923"/>
    <lineage>
        <taxon>Bacteria</taxon>
        <taxon>Bacillati</taxon>
        <taxon>Bacillota</taxon>
        <taxon>Clostridia</taxon>
        <taxon>Eubacteriales</taxon>
        <taxon>Candidatus Scatomorpha</taxon>
    </lineage>
</organism>
<comment type="caution">
    <text evidence="6">The sequence shown here is derived from an EMBL/GenBank/DDBJ whole genome shotgun (WGS) entry which is preliminary data.</text>
</comment>
<dbReference type="PANTHER" id="PTHR33238:SF7">
    <property type="entry name" value="IRON-DEPENDENT TRANSCRIPTIONAL REGULATOR"/>
    <property type="match status" value="1"/>
</dbReference>
<dbReference type="PANTHER" id="PTHR33238">
    <property type="entry name" value="IRON (METAL) DEPENDENT REPRESSOR, DTXR FAMILY"/>
    <property type="match status" value="1"/>
</dbReference>
<dbReference type="Pfam" id="PF01325">
    <property type="entry name" value="Fe_dep_repress"/>
    <property type="match status" value="1"/>
</dbReference>
<dbReference type="Gene3D" id="1.10.60.10">
    <property type="entry name" value="Iron dependent repressor, metal binding and dimerisation domain"/>
    <property type="match status" value="1"/>
</dbReference>
<dbReference type="GO" id="GO:0046914">
    <property type="term" value="F:transition metal ion binding"/>
    <property type="evidence" value="ECO:0007669"/>
    <property type="project" value="InterPro"/>
</dbReference>
<keyword evidence="2" id="KW-0805">Transcription regulation</keyword>
<dbReference type="SUPFAM" id="SSF46785">
    <property type="entry name" value="Winged helix' DNA-binding domain"/>
    <property type="match status" value="1"/>
</dbReference>
<dbReference type="InterPro" id="IPR036390">
    <property type="entry name" value="WH_DNA-bd_sf"/>
</dbReference>
<evidence type="ECO:0000256" key="2">
    <source>
        <dbReference type="ARBA" id="ARBA00023015"/>
    </source>
</evidence>
<protein>
    <submittedName>
        <fullName evidence="6">Metal-dependent transcriptional regulator</fullName>
    </submittedName>
</protein>
<evidence type="ECO:0000256" key="4">
    <source>
        <dbReference type="ARBA" id="ARBA00023163"/>
    </source>
</evidence>
<sequence>MKIQESAENYLEAILIIHNRQGNVRSIDIANELGFSKPSVSVAMKNLRTNGYIEVDKEGFITLLDKGREIADKIYERHTLLSTWLVRMGVSPEVAAEDACRIEHVISAETFERLKEHVSAQDEAGQ</sequence>
<evidence type="ECO:0000259" key="5">
    <source>
        <dbReference type="PROSITE" id="PS50944"/>
    </source>
</evidence>
<feature type="domain" description="HTH dtxR-type" evidence="5">
    <location>
        <begin position="1"/>
        <end position="64"/>
    </location>
</feature>
<accession>A0A9D1DKB3</accession>
<comment type="similarity">
    <text evidence="1">Belongs to the DtxR/MntR family.</text>
</comment>
<reference evidence="6" key="1">
    <citation type="submission" date="2020-10" db="EMBL/GenBank/DDBJ databases">
        <authorList>
            <person name="Gilroy R."/>
        </authorList>
    </citation>
    <scope>NUCLEOTIDE SEQUENCE</scope>
    <source>
        <strain evidence="6">ChiGjej3B3-7149</strain>
    </source>
</reference>
<gene>
    <name evidence="6" type="ORF">IAD36_02765</name>
</gene>
<dbReference type="AlphaFoldDB" id="A0A9D1DKB3"/>
<dbReference type="InterPro" id="IPR036388">
    <property type="entry name" value="WH-like_DNA-bd_sf"/>
</dbReference>
<dbReference type="PROSITE" id="PS50944">
    <property type="entry name" value="HTH_DTXR"/>
    <property type="match status" value="1"/>
</dbReference>
<dbReference type="EMBL" id="DVHH01000071">
    <property type="protein sequence ID" value="HIR54509.1"/>
    <property type="molecule type" value="Genomic_DNA"/>
</dbReference>
<evidence type="ECO:0000313" key="6">
    <source>
        <dbReference type="EMBL" id="HIR54509.1"/>
    </source>
</evidence>
<dbReference type="SUPFAM" id="SSF47979">
    <property type="entry name" value="Iron-dependent repressor protein, dimerization domain"/>
    <property type="match status" value="1"/>
</dbReference>
<keyword evidence="4" id="KW-0804">Transcription</keyword>